<evidence type="ECO:0000313" key="2">
    <source>
        <dbReference type="Proteomes" id="UP000828390"/>
    </source>
</evidence>
<reference evidence="1" key="1">
    <citation type="journal article" date="2019" name="bioRxiv">
        <title>The Genome of the Zebra Mussel, Dreissena polymorpha: A Resource for Invasive Species Research.</title>
        <authorList>
            <person name="McCartney M.A."/>
            <person name="Auch B."/>
            <person name="Kono T."/>
            <person name="Mallez S."/>
            <person name="Zhang Y."/>
            <person name="Obille A."/>
            <person name="Becker A."/>
            <person name="Abrahante J.E."/>
            <person name="Garbe J."/>
            <person name="Badalamenti J.P."/>
            <person name="Herman A."/>
            <person name="Mangelson H."/>
            <person name="Liachko I."/>
            <person name="Sullivan S."/>
            <person name="Sone E.D."/>
            <person name="Koren S."/>
            <person name="Silverstein K.A.T."/>
            <person name="Beckman K.B."/>
            <person name="Gohl D.M."/>
        </authorList>
    </citation>
    <scope>NUCLEOTIDE SEQUENCE</scope>
    <source>
        <strain evidence="1">Duluth1</strain>
        <tissue evidence="1">Whole animal</tissue>
    </source>
</reference>
<gene>
    <name evidence="1" type="ORF">DPMN_013218</name>
</gene>
<accession>A0A9D4S3K6</accession>
<dbReference type="Proteomes" id="UP000828390">
    <property type="component" value="Unassembled WGS sequence"/>
</dbReference>
<dbReference type="AlphaFoldDB" id="A0A9D4S3K6"/>
<comment type="caution">
    <text evidence="1">The sequence shown here is derived from an EMBL/GenBank/DDBJ whole genome shotgun (WGS) entry which is preliminary data.</text>
</comment>
<protein>
    <submittedName>
        <fullName evidence="1">Uncharacterized protein</fullName>
    </submittedName>
</protein>
<reference evidence="1" key="2">
    <citation type="submission" date="2020-11" db="EMBL/GenBank/DDBJ databases">
        <authorList>
            <person name="McCartney M.A."/>
            <person name="Auch B."/>
            <person name="Kono T."/>
            <person name="Mallez S."/>
            <person name="Becker A."/>
            <person name="Gohl D.M."/>
            <person name="Silverstein K.A.T."/>
            <person name="Koren S."/>
            <person name="Bechman K.B."/>
            <person name="Herman A."/>
            <person name="Abrahante J.E."/>
            <person name="Garbe J."/>
        </authorList>
    </citation>
    <scope>NUCLEOTIDE SEQUENCE</scope>
    <source>
        <strain evidence="1">Duluth1</strain>
        <tissue evidence="1">Whole animal</tissue>
    </source>
</reference>
<dbReference type="EMBL" id="JAIWYP010000001">
    <property type="protein sequence ID" value="KAH3889168.1"/>
    <property type="molecule type" value="Genomic_DNA"/>
</dbReference>
<sequence>MVILKAHHVHLVLSLAQKFVPGDVSKPSQLYISTNIHGHGSAVGKVDLDGKVHHQWNDNIGGPGRVNYFLSTLNVPMIGYPGRAIQQVSIISSADAARQAYQMEINDIAVLG</sequence>
<name>A0A9D4S3K6_DREPO</name>
<proteinExistence type="predicted"/>
<evidence type="ECO:0000313" key="1">
    <source>
        <dbReference type="EMBL" id="KAH3889168.1"/>
    </source>
</evidence>
<keyword evidence="2" id="KW-1185">Reference proteome</keyword>
<organism evidence="1 2">
    <name type="scientific">Dreissena polymorpha</name>
    <name type="common">Zebra mussel</name>
    <name type="synonym">Mytilus polymorpha</name>
    <dbReference type="NCBI Taxonomy" id="45954"/>
    <lineage>
        <taxon>Eukaryota</taxon>
        <taxon>Metazoa</taxon>
        <taxon>Spiralia</taxon>
        <taxon>Lophotrochozoa</taxon>
        <taxon>Mollusca</taxon>
        <taxon>Bivalvia</taxon>
        <taxon>Autobranchia</taxon>
        <taxon>Heteroconchia</taxon>
        <taxon>Euheterodonta</taxon>
        <taxon>Imparidentia</taxon>
        <taxon>Neoheterodontei</taxon>
        <taxon>Myida</taxon>
        <taxon>Dreissenoidea</taxon>
        <taxon>Dreissenidae</taxon>
        <taxon>Dreissena</taxon>
    </lineage>
</organism>